<dbReference type="Proteomes" id="UP000821845">
    <property type="component" value="Chromosome 3"/>
</dbReference>
<evidence type="ECO:0000313" key="1">
    <source>
        <dbReference type="EMBL" id="KAH6935535.1"/>
    </source>
</evidence>
<organism evidence="1 2">
    <name type="scientific">Hyalomma asiaticum</name>
    <name type="common">Tick</name>
    <dbReference type="NCBI Taxonomy" id="266040"/>
    <lineage>
        <taxon>Eukaryota</taxon>
        <taxon>Metazoa</taxon>
        <taxon>Ecdysozoa</taxon>
        <taxon>Arthropoda</taxon>
        <taxon>Chelicerata</taxon>
        <taxon>Arachnida</taxon>
        <taxon>Acari</taxon>
        <taxon>Parasitiformes</taxon>
        <taxon>Ixodida</taxon>
        <taxon>Ixodoidea</taxon>
        <taxon>Ixodidae</taxon>
        <taxon>Hyalomminae</taxon>
        <taxon>Hyalomma</taxon>
    </lineage>
</organism>
<proteinExistence type="predicted"/>
<sequence length="670" mass="74284">MDISNSSVMAAACTQESLNSDVDDEYSLIITCHETVHVPLPPAYIGSEGRGVKTLLESWKGQYVERLHGVLLGYENLKFVEASGTIIDDQPFVHQDVVGDFQVFRPETGSIVRAHINRMSKNHVGCLVHNWINLSILLPPNPSPELSRYLNMGQEILCKITSVSVYRHNALRLRGSITSECLKIMQDTIPLTRTSYDDELVEYESNFGDDWNENCGSDVEVNAQQELCYLEPDEDFSVRQRDQLLSDDGSSLMPMEPPEKPKKKRKSTSNKNQSGVLASQSSDAAVSQESELSSAILSDTGKKKSKKSKRKLDGDADESAPRPKKQKGEKKKSKEEEDVDERMKEKKPKKGKGVKVDTEDNASTVSYSSDHMSASESAVINSVVKRKKKEKELKVDNEDYNASSTVSYSSDALLPSESAFVKDVKKKKKKKKESALKADNEDIASSTALFCNDRLSAAETASIEDATEPVTTEHEFIAASPTKHKKKHKKSKVDNGEHVSCDAETGGLLSYFRGLLGSREMRILILGLDGAGKTTILYRLQVGEVVTTIPILIHEPQLSHDTMRAADAAAAARPYWRCYFSNTDAIIYVVDSADRDRIGISKEELVSMLEEEELKKSILVVLANKQDLDEAMTVSEIHSALGLDALKSRTFQIFKTSALKGNGLDEAMEW</sequence>
<evidence type="ECO:0000313" key="2">
    <source>
        <dbReference type="Proteomes" id="UP000821845"/>
    </source>
</evidence>
<keyword evidence="2" id="KW-1185">Reference proteome</keyword>
<name>A0ACB7SLN0_HYAAI</name>
<accession>A0ACB7SLN0</accession>
<gene>
    <name evidence="1" type="ORF">HPB50_006727</name>
</gene>
<protein>
    <submittedName>
        <fullName evidence="1">Uncharacterized protein</fullName>
    </submittedName>
</protein>
<comment type="caution">
    <text evidence="1">The sequence shown here is derived from an EMBL/GenBank/DDBJ whole genome shotgun (WGS) entry which is preliminary data.</text>
</comment>
<dbReference type="EMBL" id="CM023483">
    <property type="protein sequence ID" value="KAH6935535.1"/>
    <property type="molecule type" value="Genomic_DNA"/>
</dbReference>
<reference evidence="1" key="1">
    <citation type="submission" date="2020-05" db="EMBL/GenBank/DDBJ databases">
        <title>Large-scale comparative analyses of tick genomes elucidate their genetic diversity and vector capacities.</title>
        <authorList>
            <person name="Jia N."/>
            <person name="Wang J."/>
            <person name="Shi W."/>
            <person name="Du L."/>
            <person name="Sun Y."/>
            <person name="Zhan W."/>
            <person name="Jiang J."/>
            <person name="Wang Q."/>
            <person name="Zhang B."/>
            <person name="Ji P."/>
            <person name="Sakyi L.B."/>
            <person name="Cui X."/>
            <person name="Yuan T."/>
            <person name="Jiang B."/>
            <person name="Yang W."/>
            <person name="Lam T.T.-Y."/>
            <person name="Chang Q."/>
            <person name="Ding S."/>
            <person name="Wang X."/>
            <person name="Zhu J."/>
            <person name="Ruan X."/>
            <person name="Zhao L."/>
            <person name="Wei J."/>
            <person name="Que T."/>
            <person name="Du C."/>
            <person name="Cheng J."/>
            <person name="Dai P."/>
            <person name="Han X."/>
            <person name="Huang E."/>
            <person name="Gao Y."/>
            <person name="Liu J."/>
            <person name="Shao H."/>
            <person name="Ye R."/>
            <person name="Li L."/>
            <person name="Wei W."/>
            <person name="Wang X."/>
            <person name="Wang C."/>
            <person name="Yang T."/>
            <person name="Huo Q."/>
            <person name="Li W."/>
            <person name="Guo W."/>
            <person name="Chen H."/>
            <person name="Zhou L."/>
            <person name="Ni X."/>
            <person name="Tian J."/>
            <person name="Zhou Y."/>
            <person name="Sheng Y."/>
            <person name="Liu T."/>
            <person name="Pan Y."/>
            <person name="Xia L."/>
            <person name="Li J."/>
            <person name="Zhao F."/>
            <person name="Cao W."/>
        </authorList>
    </citation>
    <scope>NUCLEOTIDE SEQUENCE</scope>
    <source>
        <strain evidence="1">Hyas-2018</strain>
    </source>
</reference>